<dbReference type="EMBL" id="NTFI01000001">
    <property type="protein sequence ID" value="PHQ27092.1"/>
    <property type="molecule type" value="Genomic_DNA"/>
</dbReference>
<evidence type="ECO:0000313" key="2">
    <source>
        <dbReference type="EMBL" id="PHQ27092.1"/>
    </source>
</evidence>
<dbReference type="PROSITE" id="PS50943">
    <property type="entry name" value="HTH_CROC1"/>
    <property type="match status" value="1"/>
</dbReference>
<proteinExistence type="predicted"/>
<dbReference type="AlphaFoldDB" id="A0A2G1VK02"/>
<dbReference type="OrthoDB" id="2959414at2"/>
<dbReference type="Proteomes" id="UP000229044">
    <property type="component" value="Unassembled WGS sequence"/>
</dbReference>
<dbReference type="SUPFAM" id="SSF47413">
    <property type="entry name" value="lambda repressor-like DNA-binding domains"/>
    <property type="match status" value="1"/>
</dbReference>
<dbReference type="GO" id="GO:0003677">
    <property type="term" value="F:DNA binding"/>
    <property type="evidence" value="ECO:0007669"/>
    <property type="project" value="InterPro"/>
</dbReference>
<dbReference type="Gene3D" id="3.30.450.180">
    <property type="match status" value="1"/>
</dbReference>
<dbReference type="InterPro" id="IPR041413">
    <property type="entry name" value="MLTR_LBD"/>
</dbReference>
<accession>A0A2G1VK02</accession>
<dbReference type="PANTHER" id="PTHR35010:SF4">
    <property type="entry name" value="BLL5781 PROTEIN"/>
    <property type="match status" value="1"/>
</dbReference>
<dbReference type="PANTHER" id="PTHR35010">
    <property type="entry name" value="BLL4672 PROTEIN-RELATED"/>
    <property type="match status" value="1"/>
</dbReference>
<organism evidence="2 3">
    <name type="scientific">Marinobacter guineae</name>
    <dbReference type="NCBI Taxonomy" id="432303"/>
    <lineage>
        <taxon>Bacteria</taxon>
        <taxon>Pseudomonadati</taxon>
        <taxon>Pseudomonadota</taxon>
        <taxon>Gammaproteobacteria</taxon>
        <taxon>Pseudomonadales</taxon>
        <taxon>Marinobacteraceae</taxon>
        <taxon>Marinobacter</taxon>
    </lineage>
</organism>
<dbReference type="InterPro" id="IPR010982">
    <property type="entry name" value="Lambda_DNA-bd_dom_sf"/>
</dbReference>
<name>A0A2G1VK02_9GAMM</name>
<evidence type="ECO:0000313" key="3">
    <source>
        <dbReference type="Proteomes" id="UP000229044"/>
    </source>
</evidence>
<dbReference type="Pfam" id="PF13560">
    <property type="entry name" value="HTH_31"/>
    <property type="match status" value="1"/>
</dbReference>
<sequence>MTVENRSIDQGSEITEHSAFGHKLRFWRNQKRLSQLELAVEAELSPRHLSFIETGRSRPKRDLVLRLAETLDIPLRERNELLMAAGLPAAYFEEDYESDQLEVYRAAIRELITNHQPYPALVLNRWGDVVDGNATAFMMFPELKADEPVNLYQAYLSSPKWKAVVDNWDEVAWAAYEHLLSDASRYQGDERMQALILEIQELLREIPKPESLPDSPSIRTRLNMGDEILETTTMIARFGPVNDVFLSELRVEMIFPANESARLFFAKLG</sequence>
<protein>
    <submittedName>
        <fullName evidence="2">Transcriptional regulator</fullName>
    </submittedName>
</protein>
<comment type="caution">
    <text evidence="2">The sequence shown here is derived from an EMBL/GenBank/DDBJ whole genome shotgun (WGS) entry which is preliminary data.</text>
</comment>
<dbReference type="RefSeq" id="WP_099617163.1">
    <property type="nucleotide sequence ID" value="NZ_KZ319339.1"/>
</dbReference>
<feature type="domain" description="HTH cro/C1-type" evidence="1">
    <location>
        <begin position="24"/>
        <end position="78"/>
    </location>
</feature>
<dbReference type="Pfam" id="PF17765">
    <property type="entry name" value="MLTR_LBD"/>
    <property type="match status" value="1"/>
</dbReference>
<evidence type="ECO:0000259" key="1">
    <source>
        <dbReference type="PROSITE" id="PS50943"/>
    </source>
</evidence>
<dbReference type="SMART" id="SM00530">
    <property type="entry name" value="HTH_XRE"/>
    <property type="match status" value="1"/>
</dbReference>
<dbReference type="CDD" id="cd00093">
    <property type="entry name" value="HTH_XRE"/>
    <property type="match status" value="1"/>
</dbReference>
<gene>
    <name evidence="2" type="ORF">CLH62_05785</name>
</gene>
<reference evidence="2 3" key="1">
    <citation type="submission" date="2017-09" db="EMBL/GenBank/DDBJ databases">
        <title>The draft genome sequences of Marinobacter guineae M3B.</title>
        <authorList>
            <person name="Cao J."/>
        </authorList>
    </citation>
    <scope>NUCLEOTIDE SEQUENCE [LARGE SCALE GENOMIC DNA]</scope>
    <source>
        <strain evidence="2 3">M3B</strain>
    </source>
</reference>
<keyword evidence="3" id="KW-1185">Reference proteome</keyword>
<dbReference type="InterPro" id="IPR001387">
    <property type="entry name" value="Cro/C1-type_HTH"/>
</dbReference>
<dbReference type="Gene3D" id="1.10.260.40">
    <property type="entry name" value="lambda repressor-like DNA-binding domains"/>
    <property type="match status" value="1"/>
</dbReference>